<keyword evidence="2" id="KW-0479">Metal-binding</keyword>
<dbReference type="GO" id="GO:0009089">
    <property type="term" value="P:lysine biosynthetic process via diaminopimelate"/>
    <property type="evidence" value="ECO:0007669"/>
    <property type="project" value="TreeGrafter"/>
</dbReference>
<name>A0A833E945_CALS0</name>
<dbReference type="GO" id="GO:0005829">
    <property type="term" value="C:cytosol"/>
    <property type="evidence" value="ECO:0007669"/>
    <property type="project" value="TreeGrafter"/>
</dbReference>
<dbReference type="SUPFAM" id="SSF53187">
    <property type="entry name" value="Zn-dependent exopeptidases"/>
    <property type="match status" value="1"/>
</dbReference>
<evidence type="ECO:0000256" key="3">
    <source>
        <dbReference type="ARBA" id="ARBA00022801"/>
    </source>
</evidence>
<evidence type="ECO:0000256" key="2">
    <source>
        <dbReference type="ARBA" id="ARBA00022723"/>
    </source>
</evidence>
<protein>
    <submittedName>
        <fullName evidence="5">M20/M25/M40 family metallo-hydrolase</fullName>
    </submittedName>
</protein>
<dbReference type="InterPro" id="IPR051458">
    <property type="entry name" value="Cyt/Met_Dipeptidase"/>
</dbReference>
<dbReference type="GO" id="GO:0009014">
    <property type="term" value="F:succinyl-diaminopimelate desuccinylase activity"/>
    <property type="evidence" value="ECO:0007669"/>
    <property type="project" value="TreeGrafter"/>
</dbReference>
<dbReference type="Pfam" id="PF07687">
    <property type="entry name" value="M20_dimer"/>
    <property type="match status" value="1"/>
</dbReference>
<gene>
    <name evidence="5" type="ORF">EYH45_00595</name>
</gene>
<keyword evidence="3 5" id="KW-0378">Hydrolase</keyword>
<dbReference type="PANTHER" id="PTHR43270:SF8">
    <property type="entry name" value="DI- AND TRIPEPTIDASE DUG2-RELATED"/>
    <property type="match status" value="1"/>
</dbReference>
<dbReference type="NCBIfam" id="NF005034">
    <property type="entry name" value="PRK06446.1"/>
    <property type="match status" value="1"/>
</dbReference>
<dbReference type="Gene3D" id="3.30.70.360">
    <property type="match status" value="1"/>
</dbReference>
<dbReference type="PANTHER" id="PTHR43270">
    <property type="entry name" value="BETA-ALA-HIS DIPEPTIDASE"/>
    <property type="match status" value="1"/>
</dbReference>
<evidence type="ECO:0000259" key="4">
    <source>
        <dbReference type="Pfam" id="PF07687"/>
    </source>
</evidence>
<keyword evidence="1" id="KW-0645">Protease</keyword>
<sequence length="449" mass="50299">MKQQLEQAYKEVEGDLLKDLRQLISFESVSAYGSQLDECASFLKELLRGFGFSVEVVKNKANKPVVLAERIPRGNGGATLLLYNHYDVQPPEPLEEWSSNPFELVERGDRLFGRGVADDKGDIISRLYAVEILDKITSGEAGLGIKWIIEGEEEVGSPSLDAFVAEHLDKIRADACLWEAGDLTEQGIPNFYLGVKGMLYVEISRRTADYDKHSMYAPIIPNAAWELIQLLSRLRDKRGRVRIPGFYKRVKPPTREELKSIREIRIDYKRLMQQLGIREVRHKTAYQALRELVFEPTCNIAGLASGHVGKGAKTITPSLASVKIDFRLVPGQRPEEVLESLRRFVKRFGDFDINVYTMLPPARCRPGSPVVKAAVEAAVEIYGVKPNVFPSMYGTGPLASIVKHGIDAGMLNSISNPESNLHAPNENIMKKDLMRSTLQLASMFRRLAT</sequence>
<dbReference type="EMBL" id="DQVM01000012">
    <property type="protein sequence ID" value="HIQ29042.1"/>
    <property type="molecule type" value="Genomic_DNA"/>
</dbReference>
<dbReference type="Proteomes" id="UP000608579">
    <property type="component" value="Unassembled WGS sequence"/>
</dbReference>
<evidence type="ECO:0000313" key="6">
    <source>
        <dbReference type="Proteomes" id="UP000608579"/>
    </source>
</evidence>
<feature type="domain" description="Peptidase M20 dimerisation" evidence="4">
    <location>
        <begin position="194"/>
        <end position="346"/>
    </location>
</feature>
<dbReference type="InterPro" id="IPR011650">
    <property type="entry name" value="Peptidase_M20_dimer"/>
</dbReference>
<proteinExistence type="predicted"/>
<dbReference type="InterPro" id="IPR002933">
    <property type="entry name" value="Peptidase_M20"/>
</dbReference>
<dbReference type="Pfam" id="PF01546">
    <property type="entry name" value="Peptidase_M20"/>
    <property type="match status" value="1"/>
</dbReference>
<dbReference type="AlphaFoldDB" id="A0A833E945"/>
<accession>A0A833E945</accession>
<comment type="caution">
    <text evidence="5">The sequence shown here is derived from an EMBL/GenBank/DDBJ whole genome shotgun (WGS) entry which is preliminary data.</text>
</comment>
<organism evidence="5 6">
    <name type="scientific">Caldiarchaeum subterraneum</name>
    <dbReference type="NCBI Taxonomy" id="311458"/>
    <lineage>
        <taxon>Archaea</taxon>
        <taxon>Nitrososphaerota</taxon>
        <taxon>Candidatus Caldarchaeales</taxon>
        <taxon>Candidatus Caldarchaeaceae</taxon>
        <taxon>Candidatus Caldarchaeum</taxon>
    </lineage>
</organism>
<evidence type="ECO:0000313" key="5">
    <source>
        <dbReference type="EMBL" id="HIQ29042.1"/>
    </source>
</evidence>
<dbReference type="GO" id="GO:0006508">
    <property type="term" value="P:proteolysis"/>
    <property type="evidence" value="ECO:0007669"/>
    <property type="project" value="UniProtKB-KW"/>
</dbReference>
<dbReference type="Gene3D" id="3.40.630.10">
    <property type="entry name" value="Zn peptidases"/>
    <property type="match status" value="1"/>
</dbReference>
<reference evidence="5" key="1">
    <citation type="journal article" date="2020" name="ISME J.">
        <title>Gammaproteobacteria mediating utilization of methyl-, sulfur- and petroleum organic compounds in deep ocean hydrothermal plumes.</title>
        <authorList>
            <person name="Zhou Z."/>
            <person name="Liu Y."/>
            <person name="Pan J."/>
            <person name="Cron B.R."/>
            <person name="Toner B.M."/>
            <person name="Anantharaman K."/>
            <person name="Breier J.A."/>
            <person name="Dick G.J."/>
            <person name="Li M."/>
        </authorList>
    </citation>
    <scope>NUCLEOTIDE SEQUENCE</scope>
    <source>
        <strain evidence="5">SZUA-1515</strain>
    </source>
</reference>
<dbReference type="GO" id="GO:0008233">
    <property type="term" value="F:peptidase activity"/>
    <property type="evidence" value="ECO:0007669"/>
    <property type="project" value="UniProtKB-KW"/>
</dbReference>
<dbReference type="GO" id="GO:0046872">
    <property type="term" value="F:metal ion binding"/>
    <property type="evidence" value="ECO:0007669"/>
    <property type="project" value="UniProtKB-KW"/>
</dbReference>
<evidence type="ECO:0000256" key="1">
    <source>
        <dbReference type="ARBA" id="ARBA00022670"/>
    </source>
</evidence>